<name>A0A2H3D671_ARMGA</name>
<proteinExistence type="predicted"/>
<reference evidence="3" key="1">
    <citation type="journal article" date="2017" name="Nat. Ecol. Evol.">
        <title>Genome expansion and lineage-specific genetic innovations in the forest pathogenic fungi Armillaria.</title>
        <authorList>
            <person name="Sipos G."/>
            <person name="Prasanna A.N."/>
            <person name="Walter M.C."/>
            <person name="O'Connor E."/>
            <person name="Balint B."/>
            <person name="Krizsan K."/>
            <person name="Kiss B."/>
            <person name="Hess J."/>
            <person name="Varga T."/>
            <person name="Slot J."/>
            <person name="Riley R."/>
            <person name="Boka B."/>
            <person name="Rigling D."/>
            <person name="Barry K."/>
            <person name="Lee J."/>
            <person name="Mihaltcheva S."/>
            <person name="LaButti K."/>
            <person name="Lipzen A."/>
            <person name="Waldron R."/>
            <person name="Moloney N.M."/>
            <person name="Sperisen C."/>
            <person name="Kredics L."/>
            <person name="Vagvoelgyi C."/>
            <person name="Patrignani A."/>
            <person name="Fitzpatrick D."/>
            <person name="Nagy I."/>
            <person name="Doyle S."/>
            <person name="Anderson J.B."/>
            <person name="Grigoriev I.V."/>
            <person name="Gueldener U."/>
            <person name="Muensterkoetter M."/>
            <person name="Nagy L.G."/>
        </authorList>
    </citation>
    <scope>NUCLEOTIDE SEQUENCE [LARGE SCALE GENOMIC DNA]</scope>
    <source>
        <strain evidence="3">Ar21-2</strain>
    </source>
</reference>
<protein>
    <submittedName>
        <fullName evidence="2">Uncharacterized protein</fullName>
    </submittedName>
</protein>
<accession>A0A2H3D671</accession>
<organism evidence="2 3">
    <name type="scientific">Armillaria gallica</name>
    <name type="common">Bulbous honey fungus</name>
    <name type="synonym">Armillaria bulbosa</name>
    <dbReference type="NCBI Taxonomy" id="47427"/>
    <lineage>
        <taxon>Eukaryota</taxon>
        <taxon>Fungi</taxon>
        <taxon>Dikarya</taxon>
        <taxon>Basidiomycota</taxon>
        <taxon>Agaricomycotina</taxon>
        <taxon>Agaricomycetes</taxon>
        <taxon>Agaricomycetidae</taxon>
        <taxon>Agaricales</taxon>
        <taxon>Marasmiineae</taxon>
        <taxon>Physalacriaceae</taxon>
        <taxon>Armillaria</taxon>
    </lineage>
</organism>
<keyword evidence="3" id="KW-1185">Reference proteome</keyword>
<dbReference type="AlphaFoldDB" id="A0A2H3D671"/>
<evidence type="ECO:0000256" key="1">
    <source>
        <dbReference type="SAM" id="MobiDB-lite"/>
    </source>
</evidence>
<dbReference type="Proteomes" id="UP000217790">
    <property type="component" value="Unassembled WGS sequence"/>
</dbReference>
<evidence type="ECO:0000313" key="3">
    <source>
        <dbReference type="Proteomes" id="UP000217790"/>
    </source>
</evidence>
<evidence type="ECO:0000313" key="2">
    <source>
        <dbReference type="EMBL" id="PBK90761.1"/>
    </source>
</evidence>
<dbReference type="EMBL" id="KZ293664">
    <property type="protein sequence ID" value="PBK90761.1"/>
    <property type="molecule type" value="Genomic_DNA"/>
</dbReference>
<dbReference type="InParanoid" id="A0A2H3D671"/>
<sequence>MKKYPDFEYDTNKDQFEGEDVPMLDGDWPEASFGSWYFLHVKTEDQCGPAIVDMFKRPLVIWYADVGHFTLQRTMLQWYGSTNLSSQRD</sequence>
<gene>
    <name evidence="2" type="ORF">ARMGADRAFT_292212</name>
</gene>
<feature type="compositionally biased region" description="Basic and acidic residues" evidence="1">
    <location>
        <begin position="1"/>
        <end position="16"/>
    </location>
</feature>
<feature type="region of interest" description="Disordered" evidence="1">
    <location>
        <begin position="1"/>
        <end position="22"/>
    </location>
</feature>